<evidence type="ECO:0000313" key="11">
    <source>
        <dbReference type="EMBL" id="KKS48984.1"/>
    </source>
</evidence>
<feature type="domain" description="ATP-grasp" evidence="10">
    <location>
        <begin position="21"/>
        <end position="225"/>
    </location>
</feature>
<dbReference type="EMBL" id="LCDF01000001">
    <property type="protein sequence ID" value="KKS48984.1"/>
    <property type="molecule type" value="Genomic_DNA"/>
</dbReference>
<comment type="similarity">
    <text evidence="2">Belongs to the D-alanine--D-alanine ligase family.</text>
</comment>
<organism evidence="11 12">
    <name type="scientific">Candidatus Giovannonibacteria bacterium GW2011_GWF2_42_19</name>
    <dbReference type="NCBI Taxonomy" id="1618659"/>
    <lineage>
        <taxon>Bacteria</taxon>
        <taxon>Candidatus Giovannoniibacteriota</taxon>
    </lineage>
</organism>
<keyword evidence="4 11" id="KW-0436">Ligase</keyword>
<comment type="subcellular location">
    <subcellularLocation>
        <location evidence="1">Cytoplasm</location>
    </subcellularLocation>
</comment>
<keyword evidence="3" id="KW-0963">Cytoplasm</keyword>
<keyword evidence="6 9" id="KW-0067">ATP-binding</keyword>
<dbReference type="PANTHER" id="PTHR23132:SF23">
    <property type="entry name" value="D-ALANINE--D-ALANINE LIGASE B"/>
    <property type="match status" value="1"/>
</dbReference>
<dbReference type="InterPro" id="IPR011761">
    <property type="entry name" value="ATP-grasp"/>
</dbReference>
<evidence type="ECO:0000313" key="12">
    <source>
        <dbReference type="Proteomes" id="UP000034036"/>
    </source>
</evidence>
<evidence type="ECO:0000256" key="4">
    <source>
        <dbReference type="ARBA" id="ARBA00022598"/>
    </source>
</evidence>
<dbReference type="GO" id="GO:0009252">
    <property type="term" value="P:peptidoglycan biosynthetic process"/>
    <property type="evidence" value="ECO:0007669"/>
    <property type="project" value="UniProtKB-KW"/>
</dbReference>
<evidence type="ECO:0000256" key="9">
    <source>
        <dbReference type="PROSITE-ProRule" id="PRU00409"/>
    </source>
</evidence>
<evidence type="ECO:0000256" key="8">
    <source>
        <dbReference type="ARBA" id="ARBA00022984"/>
    </source>
</evidence>
<evidence type="ECO:0000256" key="2">
    <source>
        <dbReference type="ARBA" id="ARBA00010871"/>
    </source>
</evidence>
<keyword evidence="8" id="KW-0573">Peptidoglycan synthesis</keyword>
<dbReference type="GO" id="GO:0005524">
    <property type="term" value="F:ATP binding"/>
    <property type="evidence" value="ECO:0007669"/>
    <property type="project" value="UniProtKB-UniRule"/>
</dbReference>
<gene>
    <name evidence="11" type="ORF">UV11_C0001G0081</name>
</gene>
<comment type="caution">
    <text evidence="11">The sequence shown here is derived from an EMBL/GenBank/DDBJ whole genome shotgun (WGS) entry which is preliminary data.</text>
</comment>
<sequence>MRYTGSGIVPSAAGMNKIFARQIFENAGIKTPRAVFVSTDDNLHEKTSEAYEKMSPWWMVKPVSRGSSVGVSLAKSKTDIFLGLKKALEHDKKALIEEHITGREATCGVLENFRGHKFYPLPVVEIIPPKGRFFDYENKYNGKIRLICPGRFGLDISKKIQQAAVLAHTAISSKHYSRTDFIVSLRGIFVLEINTLPALGLESSYVRSAEAIGLSFPLLLDHLLKEALKK</sequence>
<dbReference type="GO" id="GO:0005737">
    <property type="term" value="C:cytoplasm"/>
    <property type="evidence" value="ECO:0007669"/>
    <property type="project" value="UniProtKB-SubCell"/>
</dbReference>
<dbReference type="GO" id="GO:0046872">
    <property type="term" value="F:metal ion binding"/>
    <property type="evidence" value="ECO:0007669"/>
    <property type="project" value="InterPro"/>
</dbReference>
<keyword evidence="7" id="KW-0133">Cell shape</keyword>
<reference evidence="11 12" key="1">
    <citation type="journal article" date="2015" name="Nature">
        <title>rRNA introns, odd ribosomes, and small enigmatic genomes across a large radiation of phyla.</title>
        <authorList>
            <person name="Brown C.T."/>
            <person name="Hug L.A."/>
            <person name="Thomas B.C."/>
            <person name="Sharon I."/>
            <person name="Castelle C.J."/>
            <person name="Singh A."/>
            <person name="Wilkins M.J."/>
            <person name="Williams K.H."/>
            <person name="Banfield J.F."/>
        </authorList>
    </citation>
    <scope>NUCLEOTIDE SEQUENCE [LARGE SCALE GENOMIC DNA]</scope>
</reference>
<evidence type="ECO:0000256" key="6">
    <source>
        <dbReference type="ARBA" id="ARBA00022840"/>
    </source>
</evidence>
<evidence type="ECO:0000256" key="7">
    <source>
        <dbReference type="ARBA" id="ARBA00022960"/>
    </source>
</evidence>
<dbReference type="InterPro" id="IPR000291">
    <property type="entry name" value="D-Ala_lig_Van_CS"/>
</dbReference>
<evidence type="ECO:0000259" key="10">
    <source>
        <dbReference type="PROSITE" id="PS50975"/>
    </source>
</evidence>
<accession>A0A0G0ZJX9</accession>
<dbReference type="InterPro" id="IPR013815">
    <property type="entry name" value="ATP_grasp_subdomain_1"/>
</dbReference>
<name>A0A0G0ZJX9_9BACT</name>
<dbReference type="PROSITE" id="PS50975">
    <property type="entry name" value="ATP_GRASP"/>
    <property type="match status" value="1"/>
</dbReference>
<dbReference type="Gene3D" id="3.30.1490.20">
    <property type="entry name" value="ATP-grasp fold, A domain"/>
    <property type="match status" value="1"/>
</dbReference>
<dbReference type="Gene3D" id="3.30.470.20">
    <property type="entry name" value="ATP-grasp fold, B domain"/>
    <property type="match status" value="1"/>
</dbReference>
<dbReference type="PANTHER" id="PTHR23132">
    <property type="entry name" value="D-ALANINE--D-ALANINE LIGASE"/>
    <property type="match status" value="1"/>
</dbReference>
<dbReference type="InterPro" id="IPR011095">
    <property type="entry name" value="Dala_Dala_lig_C"/>
</dbReference>
<dbReference type="Pfam" id="PF07478">
    <property type="entry name" value="Dala_Dala_lig_C"/>
    <property type="match status" value="1"/>
</dbReference>
<protein>
    <submittedName>
        <fullName evidence="11">D-alanine-D-alanine ligase</fullName>
    </submittedName>
</protein>
<dbReference type="PROSITE" id="PS00844">
    <property type="entry name" value="DALA_DALA_LIGASE_2"/>
    <property type="match status" value="1"/>
</dbReference>
<evidence type="ECO:0000256" key="5">
    <source>
        <dbReference type="ARBA" id="ARBA00022741"/>
    </source>
</evidence>
<dbReference type="STRING" id="1618659.UV11_C0001G0081"/>
<dbReference type="SUPFAM" id="SSF56059">
    <property type="entry name" value="Glutathione synthetase ATP-binding domain-like"/>
    <property type="match status" value="1"/>
</dbReference>
<dbReference type="Proteomes" id="UP000034036">
    <property type="component" value="Unassembled WGS sequence"/>
</dbReference>
<dbReference type="GO" id="GO:0008716">
    <property type="term" value="F:D-alanine-D-alanine ligase activity"/>
    <property type="evidence" value="ECO:0007669"/>
    <property type="project" value="InterPro"/>
</dbReference>
<evidence type="ECO:0000256" key="1">
    <source>
        <dbReference type="ARBA" id="ARBA00004496"/>
    </source>
</evidence>
<dbReference type="GO" id="GO:0008360">
    <property type="term" value="P:regulation of cell shape"/>
    <property type="evidence" value="ECO:0007669"/>
    <property type="project" value="UniProtKB-KW"/>
</dbReference>
<keyword evidence="5 9" id="KW-0547">Nucleotide-binding</keyword>
<proteinExistence type="inferred from homology"/>
<evidence type="ECO:0000256" key="3">
    <source>
        <dbReference type="ARBA" id="ARBA00022490"/>
    </source>
</evidence>
<dbReference type="AlphaFoldDB" id="A0A0G0ZJX9"/>